<geneLocation type="plasmid" evidence="7">
    <name>prbl16</name>
</geneLocation>
<feature type="active site" evidence="4">
    <location>
        <position position="158"/>
    </location>
</feature>
<organism evidence="6 7">
    <name type="scientific">Pseudomonas citronellolis</name>
    <dbReference type="NCBI Taxonomy" id="53408"/>
    <lineage>
        <taxon>Bacteria</taxon>
        <taxon>Pseudomonadati</taxon>
        <taxon>Pseudomonadota</taxon>
        <taxon>Gammaproteobacteria</taxon>
        <taxon>Pseudomonadales</taxon>
        <taxon>Pseudomonadaceae</taxon>
        <taxon>Pseudomonas</taxon>
    </lineage>
</organism>
<proteinExistence type="predicted"/>
<evidence type="ECO:0000313" key="7">
    <source>
        <dbReference type="Proteomes" id="UP000077748"/>
    </source>
</evidence>
<keyword evidence="6" id="KW-0614">Plasmid</keyword>
<gene>
    <name evidence="6" type="ORF">A9C11_33605</name>
</gene>
<accession>A0A1A9KNC7</accession>
<dbReference type="InterPro" id="IPR035909">
    <property type="entry name" value="CheB_C"/>
</dbReference>
<name>A0A1A9KNC7_9PSED</name>
<evidence type="ECO:0000256" key="3">
    <source>
        <dbReference type="ARBA" id="ARBA00048267"/>
    </source>
</evidence>
<dbReference type="PANTHER" id="PTHR42872:SF6">
    <property type="entry name" value="PROTEIN-GLUTAMATE METHYLESTERASE_PROTEIN-GLUTAMINE GLUTAMINASE"/>
    <property type="match status" value="1"/>
</dbReference>
<dbReference type="GO" id="GO:0000156">
    <property type="term" value="F:phosphorelay response regulator activity"/>
    <property type="evidence" value="ECO:0007669"/>
    <property type="project" value="InterPro"/>
</dbReference>
<feature type="domain" description="CheB-type methylesterase" evidence="5">
    <location>
        <begin position="129"/>
        <end position="289"/>
    </location>
</feature>
<dbReference type="Gene3D" id="3.40.50.180">
    <property type="entry name" value="Methylesterase CheB, C-terminal domain"/>
    <property type="match status" value="1"/>
</dbReference>
<dbReference type="GeneID" id="93444547"/>
<evidence type="ECO:0000256" key="1">
    <source>
        <dbReference type="ARBA" id="ARBA00022801"/>
    </source>
</evidence>
<dbReference type="GO" id="GO:0008984">
    <property type="term" value="F:protein-glutamate methylesterase activity"/>
    <property type="evidence" value="ECO:0007669"/>
    <property type="project" value="UniProtKB-EC"/>
</dbReference>
<dbReference type="PANTHER" id="PTHR42872">
    <property type="entry name" value="PROTEIN-GLUTAMATE METHYLESTERASE/PROTEIN-GLUTAMINE GLUTAMINASE"/>
    <property type="match status" value="1"/>
</dbReference>
<feature type="active site" evidence="4">
    <location>
        <position position="132"/>
    </location>
</feature>
<dbReference type="RefSeq" id="WP_010792602.1">
    <property type="nucleotide sequence ID" value="NZ_CP015879.1"/>
</dbReference>
<dbReference type="EC" id="3.1.1.61" evidence="2"/>
<sequence length="310" mass="33614">MRVGIISTSNVQVALIQEVLSPVVGELTVYDMSHVENGDLSATGVHALIVDFSDEAILNSEDVLEMLGRDEPVCVLNERELYSMSAAERQAWCNKLVDELKRSIPDLAESLDARKAEIESRNANDTWVIGCSSGGPQAIRDFLGELPTLPVSIFLVQHLTEAAFNTYVQRVRECTSRWEVVAAEHGAKLKAGTIFVVPRDTTVEVRSGVIQLRPVKPNTYSPSINSVIRSVFSSIAGKLGVIILTGMGDDGASGIRDLKGKAKIVMAQDAESSQARSMPDAARETGAVSFSGKPAELARHMYRMYGIGNH</sequence>
<keyword evidence="4" id="KW-0145">Chemotaxis</keyword>
<reference evidence="6 7" key="1">
    <citation type="submission" date="2016-05" db="EMBL/GenBank/DDBJ databases">
        <title>Genome Sequence of Pseudomonas citronellolis Strain SJTE-3, an Estrogens and Persistent Organic Pollutants degradation strain.</title>
        <authorList>
            <person name="Liang R."/>
        </authorList>
    </citation>
    <scope>NUCLEOTIDE SEQUENCE [LARGE SCALE GENOMIC DNA]</scope>
    <source>
        <strain evidence="6 7">SJTE-3</strain>
        <plasmid evidence="7">Plasmid prbl16</plasmid>
    </source>
</reference>
<dbReference type="GO" id="GO:0006935">
    <property type="term" value="P:chemotaxis"/>
    <property type="evidence" value="ECO:0007669"/>
    <property type="project" value="UniProtKB-UniRule"/>
</dbReference>
<dbReference type="EMBL" id="CP015879">
    <property type="protein sequence ID" value="ANI18991.1"/>
    <property type="molecule type" value="Genomic_DNA"/>
</dbReference>
<evidence type="ECO:0000256" key="4">
    <source>
        <dbReference type="PROSITE-ProRule" id="PRU00050"/>
    </source>
</evidence>
<keyword evidence="1 4" id="KW-0378">Hydrolase</keyword>
<feature type="active site" evidence="4">
    <location>
        <position position="250"/>
    </location>
</feature>
<evidence type="ECO:0000313" key="6">
    <source>
        <dbReference type="EMBL" id="ANI18991.1"/>
    </source>
</evidence>
<dbReference type="Pfam" id="PF01339">
    <property type="entry name" value="CheB_methylest"/>
    <property type="match status" value="1"/>
</dbReference>
<evidence type="ECO:0000259" key="5">
    <source>
        <dbReference type="PROSITE" id="PS50122"/>
    </source>
</evidence>
<comment type="catalytic activity">
    <reaction evidence="3">
        <text>[protein]-L-glutamate 5-O-methyl ester + H2O = L-glutamyl-[protein] + methanol + H(+)</text>
        <dbReference type="Rhea" id="RHEA:23236"/>
        <dbReference type="Rhea" id="RHEA-COMP:10208"/>
        <dbReference type="Rhea" id="RHEA-COMP:10311"/>
        <dbReference type="ChEBI" id="CHEBI:15377"/>
        <dbReference type="ChEBI" id="CHEBI:15378"/>
        <dbReference type="ChEBI" id="CHEBI:17790"/>
        <dbReference type="ChEBI" id="CHEBI:29973"/>
        <dbReference type="ChEBI" id="CHEBI:82795"/>
        <dbReference type="EC" id="3.1.1.61"/>
    </reaction>
</comment>
<dbReference type="AlphaFoldDB" id="A0A1A9KNC7"/>
<dbReference type="Proteomes" id="UP000077748">
    <property type="component" value="Plasmid pRBL16"/>
</dbReference>
<dbReference type="GO" id="GO:0005737">
    <property type="term" value="C:cytoplasm"/>
    <property type="evidence" value="ECO:0007669"/>
    <property type="project" value="InterPro"/>
</dbReference>
<dbReference type="SUPFAM" id="SSF52738">
    <property type="entry name" value="Methylesterase CheB, C-terminal domain"/>
    <property type="match status" value="1"/>
</dbReference>
<dbReference type="InterPro" id="IPR000673">
    <property type="entry name" value="Sig_transdc_resp-reg_Me-estase"/>
</dbReference>
<dbReference type="PROSITE" id="PS50122">
    <property type="entry name" value="CHEB"/>
    <property type="match status" value="1"/>
</dbReference>
<evidence type="ECO:0000256" key="2">
    <source>
        <dbReference type="ARBA" id="ARBA00039140"/>
    </source>
</evidence>
<protein>
    <recommendedName>
        <fullName evidence="2">protein-glutamate methylesterase</fullName>
        <ecNumber evidence="2">3.1.1.61</ecNumber>
    </recommendedName>
</protein>